<feature type="region of interest" description="Disordered" evidence="4">
    <location>
        <begin position="207"/>
        <end position="231"/>
    </location>
</feature>
<dbReference type="InterPro" id="IPR004827">
    <property type="entry name" value="bZIP"/>
</dbReference>
<feature type="region of interest" description="Disordered" evidence="4">
    <location>
        <begin position="401"/>
        <end position="448"/>
    </location>
</feature>
<dbReference type="GeneID" id="66078872"/>
<feature type="compositionally biased region" description="Basic and acidic residues" evidence="4">
    <location>
        <begin position="80"/>
        <end position="89"/>
    </location>
</feature>
<dbReference type="InterPro" id="IPR023167">
    <property type="entry name" value="Yap1_redox_dom_sf"/>
</dbReference>
<feature type="compositionally biased region" description="Polar residues" evidence="4">
    <location>
        <begin position="425"/>
        <end position="436"/>
    </location>
</feature>
<feature type="region of interest" description="Disordered" evidence="4">
    <location>
        <begin position="460"/>
        <end position="482"/>
    </location>
</feature>
<accession>A0A9P7RVY3</accession>
<dbReference type="PANTHER" id="PTHR40621">
    <property type="entry name" value="TRANSCRIPTION FACTOR KAPC-RELATED"/>
    <property type="match status" value="1"/>
</dbReference>
<keyword evidence="3" id="KW-0539">Nucleus</keyword>
<comment type="subcellular location">
    <subcellularLocation>
        <location evidence="2">Cytoplasm</location>
    </subcellularLocation>
    <subcellularLocation>
        <location evidence="1">Nucleus</location>
    </subcellularLocation>
</comment>
<dbReference type="EMBL" id="CM032186">
    <property type="protein sequence ID" value="KAG7090702.1"/>
    <property type="molecule type" value="Genomic_DNA"/>
</dbReference>
<comment type="caution">
    <text evidence="6">The sequence shown here is derived from an EMBL/GenBank/DDBJ whole genome shotgun (WGS) entry which is preliminary data.</text>
</comment>
<dbReference type="CDD" id="cd14688">
    <property type="entry name" value="bZIP_YAP"/>
    <property type="match status" value="1"/>
</dbReference>
<evidence type="ECO:0000256" key="1">
    <source>
        <dbReference type="ARBA" id="ARBA00004123"/>
    </source>
</evidence>
<evidence type="ECO:0000256" key="2">
    <source>
        <dbReference type="ARBA" id="ARBA00004496"/>
    </source>
</evidence>
<dbReference type="GO" id="GO:0005737">
    <property type="term" value="C:cytoplasm"/>
    <property type="evidence" value="ECO:0007669"/>
    <property type="project" value="UniProtKB-SubCell"/>
</dbReference>
<dbReference type="SMART" id="SM00338">
    <property type="entry name" value="BRLZ"/>
    <property type="match status" value="1"/>
</dbReference>
<dbReference type="Proteomes" id="UP001049176">
    <property type="component" value="Chromosome 6"/>
</dbReference>
<dbReference type="GO" id="GO:0001228">
    <property type="term" value="F:DNA-binding transcription activator activity, RNA polymerase II-specific"/>
    <property type="evidence" value="ECO:0007669"/>
    <property type="project" value="TreeGrafter"/>
</dbReference>
<dbReference type="Gene3D" id="1.20.5.170">
    <property type="match status" value="1"/>
</dbReference>
<sequence length="577" mass="62938">MNSYPNTSSLFDLSQPSTFAQLPDDDFLALLQKQFPGQSQNNHLFGGFDHAVNPQNLSQFTLPTMSPSSEDTSPSPPSLNKDDHKKQGSEEAEEVVESALKRKASDDDLDDEPSLKNQHTGASPSSSRKGTSTKRKASGPDESKALKRKEQNRAAQRAFRERKEKHVRDLEDKVAASEAKNDALASENENLRDLLTRLQSENVALRQQASSSSFTFTVPKSTTTTTPAKSPQYLTDNSVFSTLPRAMYPSPDPNHLNNPVDTTSLMSFDPNVLNLIDENAQQTATDGAMQMDFEFGNGNSNKEPSTSWLPSNLTTLSTNPAYFSLANMFESPPPASSSAAPVSTSNNEQSSFSFDLNSLAAWPSSDVGTLDDLFGGYINPQPPMDVDALLRDSTSSISPVVHHNKFSPSTSASSSPASHASEPSIFSTREGSSSDSEIGHDESHCPKTREEALQRIAAEGSSPFVKESPSSHEKYLEGGNAHGPSMFVDSEVESNIMQSITCQPGRTTFPSTERNEENVEVLTAWRSIRADPNFKIQECDMTKLCSEFASKARCDGSRVVLEPSGVKHIRESLTRKH</sequence>
<name>A0A9P7RVY3_9AGAR</name>
<dbReference type="GO" id="GO:0000976">
    <property type="term" value="F:transcription cis-regulatory region binding"/>
    <property type="evidence" value="ECO:0007669"/>
    <property type="project" value="InterPro"/>
</dbReference>
<evidence type="ECO:0000256" key="3">
    <source>
        <dbReference type="ARBA" id="ARBA00023242"/>
    </source>
</evidence>
<feature type="compositionally biased region" description="Basic and acidic residues" evidence="4">
    <location>
        <begin position="138"/>
        <end position="181"/>
    </location>
</feature>
<dbReference type="InterPro" id="IPR050936">
    <property type="entry name" value="AP-1-like"/>
</dbReference>
<dbReference type="SUPFAM" id="SSF111430">
    <property type="entry name" value="YAP1 redox domain"/>
    <property type="match status" value="1"/>
</dbReference>
<feature type="compositionally biased region" description="Low complexity" evidence="4">
    <location>
        <begin position="210"/>
        <end position="230"/>
    </location>
</feature>
<evidence type="ECO:0000256" key="4">
    <source>
        <dbReference type="SAM" id="MobiDB-lite"/>
    </source>
</evidence>
<dbReference type="Pfam" id="PF00170">
    <property type="entry name" value="bZIP_1"/>
    <property type="match status" value="1"/>
</dbReference>
<feature type="region of interest" description="Disordered" evidence="4">
    <location>
        <begin position="58"/>
        <end position="184"/>
    </location>
</feature>
<dbReference type="PROSITE" id="PS50217">
    <property type="entry name" value="BZIP"/>
    <property type="match status" value="1"/>
</dbReference>
<protein>
    <recommendedName>
        <fullName evidence="5">BZIP domain-containing protein</fullName>
    </recommendedName>
</protein>
<keyword evidence="7" id="KW-1185">Reference proteome</keyword>
<dbReference type="GO" id="GO:0090575">
    <property type="term" value="C:RNA polymerase II transcription regulator complex"/>
    <property type="evidence" value="ECO:0007669"/>
    <property type="project" value="TreeGrafter"/>
</dbReference>
<feature type="compositionally biased region" description="Basic and acidic residues" evidence="4">
    <location>
        <begin position="437"/>
        <end position="448"/>
    </location>
</feature>
<organism evidence="6 7">
    <name type="scientific">Marasmius oreades</name>
    <name type="common">fairy-ring Marasmius</name>
    <dbReference type="NCBI Taxonomy" id="181124"/>
    <lineage>
        <taxon>Eukaryota</taxon>
        <taxon>Fungi</taxon>
        <taxon>Dikarya</taxon>
        <taxon>Basidiomycota</taxon>
        <taxon>Agaricomycotina</taxon>
        <taxon>Agaricomycetes</taxon>
        <taxon>Agaricomycetidae</taxon>
        <taxon>Agaricales</taxon>
        <taxon>Marasmiineae</taxon>
        <taxon>Marasmiaceae</taxon>
        <taxon>Marasmius</taxon>
    </lineage>
</organism>
<gene>
    <name evidence="6" type="ORF">E1B28_009796</name>
</gene>
<dbReference type="GO" id="GO:0033554">
    <property type="term" value="P:cellular response to stress"/>
    <property type="evidence" value="ECO:0007669"/>
    <property type="project" value="UniProtKB-ARBA"/>
</dbReference>
<dbReference type="RefSeq" id="XP_043007172.1">
    <property type="nucleotide sequence ID" value="XM_043154715.1"/>
</dbReference>
<evidence type="ECO:0000313" key="6">
    <source>
        <dbReference type="EMBL" id="KAG7090702.1"/>
    </source>
</evidence>
<proteinExistence type="predicted"/>
<dbReference type="AlphaFoldDB" id="A0A9P7RVY3"/>
<feature type="compositionally biased region" description="Low complexity" evidence="4">
    <location>
        <begin position="407"/>
        <end position="424"/>
    </location>
</feature>
<feature type="compositionally biased region" description="Low complexity" evidence="4">
    <location>
        <begin position="121"/>
        <end position="130"/>
    </location>
</feature>
<feature type="domain" description="BZIP" evidence="5">
    <location>
        <begin position="142"/>
        <end position="205"/>
    </location>
</feature>
<dbReference type="PROSITE" id="PS00036">
    <property type="entry name" value="BZIP_BASIC"/>
    <property type="match status" value="1"/>
</dbReference>
<dbReference type="InterPro" id="IPR013910">
    <property type="entry name" value="TF_PAP1"/>
</dbReference>
<dbReference type="InterPro" id="IPR046347">
    <property type="entry name" value="bZIP_sf"/>
</dbReference>
<dbReference type="PANTHER" id="PTHR40621:SF6">
    <property type="entry name" value="AP-1-LIKE TRANSCRIPTION FACTOR YAP1-RELATED"/>
    <property type="match status" value="1"/>
</dbReference>
<dbReference type="Gene3D" id="1.10.238.100">
    <property type="entry name" value="YAP1 redox domain. Chain B"/>
    <property type="match status" value="1"/>
</dbReference>
<dbReference type="Pfam" id="PF08601">
    <property type="entry name" value="PAP1"/>
    <property type="match status" value="1"/>
</dbReference>
<evidence type="ECO:0000259" key="5">
    <source>
        <dbReference type="PROSITE" id="PS50217"/>
    </source>
</evidence>
<reference evidence="6" key="1">
    <citation type="journal article" date="2021" name="Genome Biol. Evol.">
        <title>The assembled and annotated genome of the fairy-ring fungus Marasmius oreades.</title>
        <authorList>
            <person name="Hiltunen M."/>
            <person name="Ament-Velasquez S.L."/>
            <person name="Johannesson H."/>
        </authorList>
    </citation>
    <scope>NUCLEOTIDE SEQUENCE</scope>
    <source>
        <strain evidence="6">03SP1</strain>
    </source>
</reference>
<evidence type="ECO:0000313" key="7">
    <source>
        <dbReference type="Proteomes" id="UP001049176"/>
    </source>
</evidence>
<dbReference type="OrthoDB" id="2593073at2759"/>
<feature type="compositionally biased region" description="Low complexity" evidence="4">
    <location>
        <begin position="63"/>
        <end position="73"/>
    </location>
</feature>
<dbReference type="SUPFAM" id="SSF57959">
    <property type="entry name" value="Leucine zipper domain"/>
    <property type="match status" value="1"/>
</dbReference>
<dbReference type="KEGG" id="more:E1B28_009796"/>